<dbReference type="EMBL" id="BA000012">
    <property type="protein sequence ID" value="BAB53010.1"/>
    <property type="molecule type" value="Genomic_DNA"/>
</dbReference>
<evidence type="ECO:0000259" key="4">
    <source>
        <dbReference type="PROSITE" id="PS50956"/>
    </source>
</evidence>
<dbReference type="PANTHER" id="PTHR30154">
    <property type="entry name" value="LEUCINE-RESPONSIVE REGULATORY PROTEIN"/>
    <property type="match status" value="1"/>
</dbReference>
<dbReference type="KEGG" id="mlo:mlr6779"/>
<gene>
    <name evidence="5" type="ordered locus">mlr6779</name>
</gene>
<dbReference type="InterPro" id="IPR036388">
    <property type="entry name" value="WH-like_DNA-bd_sf"/>
</dbReference>
<feature type="domain" description="HTH asnC-type" evidence="4">
    <location>
        <begin position="22"/>
        <end position="88"/>
    </location>
</feature>
<dbReference type="InterPro" id="IPR036390">
    <property type="entry name" value="WH_DNA-bd_sf"/>
</dbReference>
<dbReference type="SUPFAM" id="SSF46785">
    <property type="entry name" value="Winged helix' DNA-binding domain"/>
    <property type="match status" value="1"/>
</dbReference>
<proteinExistence type="predicted"/>
<dbReference type="Pfam" id="PF13404">
    <property type="entry name" value="HTH_AsnC-type"/>
    <property type="match status" value="1"/>
</dbReference>
<evidence type="ECO:0000256" key="1">
    <source>
        <dbReference type="ARBA" id="ARBA00023015"/>
    </source>
</evidence>
<dbReference type="HOGENOM" id="CLU_091233_5_3_5"/>
<dbReference type="InterPro" id="IPR019887">
    <property type="entry name" value="Tscrpt_reg_AsnC/Lrp_C"/>
</dbReference>
<dbReference type="GO" id="GO:0043565">
    <property type="term" value="F:sequence-specific DNA binding"/>
    <property type="evidence" value="ECO:0007669"/>
    <property type="project" value="InterPro"/>
</dbReference>
<dbReference type="InterPro" id="IPR000485">
    <property type="entry name" value="AsnC-type_HTH_dom"/>
</dbReference>
<name>Q988E0_RHILO</name>
<reference evidence="5 6" key="1">
    <citation type="journal article" date="2000" name="DNA Res.">
        <title>Complete genome structure of the nitrogen-fixing symbiotic bacterium Mesorhizobium loti.</title>
        <authorList>
            <person name="Kaneko T."/>
            <person name="Nakamura Y."/>
            <person name="Sato S."/>
            <person name="Asamizu E."/>
            <person name="Kato T."/>
            <person name="Sasamoto S."/>
            <person name="Watanabe A."/>
            <person name="Idesawa K."/>
            <person name="Ishikawa A."/>
            <person name="Kawashima K."/>
            <person name="Kimura T."/>
            <person name="Kishida Y."/>
            <person name="Kiyokawa C."/>
            <person name="Kohara M."/>
            <person name="Matsumoto M."/>
            <person name="Matsuno A."/>
            <person name="Mochizuki Y."/>
            <person name="Nakayama S."/>
            <person name="Nakazaki N."/>
            <person name="Shimpo S."/>
            <person name="Sugimoto M."/>
            <person name="Takeuchi C."/>
            <person name="Yamada M."/>
            <person name="Tabata S."/>
        </authorList>
    </citation>
    <scope>NUCLEOTIDE SEQUENCE [LARGE SCALE GENOMIC DNA]</scope>
    <source>
        <strain evidence="6">LMG 29417 / CECT 9101 / MAFF 303099</strain>
    </source>
</reference>
<evidence type="ECO:0000256" key="2">
    <source>
        <dbReference type="ARBA" id="ARBA00023125"/>
    </source>
</evidence>
<sequence>MAIREASSIIMAAEFIKMVILMDALDERLVTLLRHDARRSVSDLAVDLGVSRATVRARMERLERSGDIIGYTVVLRADAVDQRIRGIMLIEIEGHAADRVVRALGGFPEVSTIHTTNGRWDLVVELGTASLTDFDAVLRRIRLIAGITGSETSLLLATPRTTRARLT</sequence>
<evidence type="ECO:0000313" key="5">
    <source>
        <dbReference type="EMBL" id="BAB53010.1"/>
    </source>
</evidence>
<dbReference type="Proteomes" id="UP000000552">
    <property type="component" value="Chromosome"/>
</dbReference>
<dbReference type="eggNOG" id="COG1522">
    <property type="taxonomic scope" value="Bacteria"/>
</dbReference>
<evidence type="ECO:0000256" key="3">
    <source>
        <dbReference type="ARBA" id="ARBA00023163"/>
    </source>
</evidence>
<dbReference type="Gene3D" id="1.10.10.10">
    <property type="entry name" value="Winged helix-like DNA-binding domain superfamily/Winged helix DNA-binding domain"/>
    <property type="match status" value="1"/>
</dbReference>
<dbReference type="GO" id="GO:0043200">
    <property type="term" value="P:response to amino acid"/>
    <property type="evidence" value="ECO:0007669"/>
    <property type="project" value="TreeGrafter"/>
</dbReference>
<dbReference type="GO" id="GO:0005829">
    <property type="term" value="C:cytosol"/>
    <property type="evidence" value="ECO:0007669"/>
    <property type="project" value="TreeGrafter"/>
</dbReference>
<dbReference type="Pfam" id="PF01037">
    <property type="entry name" value="AsnC_trans_reg"/>
    <property type="match status" value="1"/>
</dbReference>
<dbReference type="SMART" id="SM00344">
    <property type="entry name" value="HTH_ASNC"/>
    <property type="match status" value="1"/>
</dbReference>
<dbReference type="SUPFAM" id="SSF54909">
    <property type="entry name" value="Dimeric alpha+beta barrel"/>
    <property type="match status" value="1"/>
</dbReference>
<protein>
    <submittedName>
        <fullName evidence="5">Transcriptional regulator</fullName>
    </submittedName>
</protein>
<keyword evidence="3" id="KW-0804">Transcription</keyword>
<dbReference type="PANTHER" id="PTHR30154:SF53">
    <property type="entry name" value="HTH-TYPE TRANSCRIPTIONAL REGULATOR LRPC"/>
    <property type="match status" value="1"/>
</dbReference>
<dbReference type="PROSITE" id="PS50956">
    <property type="entry name" value="HTH_ASNC_2"/>
    <property type="match status" value="1"/>
</dbReference>
<organism evidence="5 6">
    <name type="scientific">Mesorhizobium japonicum (strain LMG 29417 / CECT 9101 / MAFF 303099)</name>
    <name type="common">Mesorhizobium loti (strain MAFF 303099)</name>
    <dbReference type="NCBI Taxonomy" id="266835"/>
    <lineage>
        <taxon>Bacteria</taxon>
        <taxon>Pseudomonadati</taxon>
        <taxon>Pseudomonadota</taxon>
        <taxon>Alphaproteobacteria</taxon>
        <taxon>Hyphomicrobiales</taxon>
        <taxon>Phyllobacteriaceae</taxon>
        <taxon>Mesorhizobium</taxon>
    </lineage>
</organism>
<accession>Q988E0</accession>
<dbReference type="InterPro" id="IPR011008">
    <property type="entry name" value="Dimeric_a/b-barrel"/>
</dbReference>
<dbReference type="AlphaFoldDB" id="Q988E0"/>
<dbReference type="Gene3D" id="3.30.70.920">
    <property type="match status" value="1"/>
</dbReference>
<evidence type="ECO:0000313" key="6">
    <source>
        <dbReference type="Proteomes" id="UP000000552"/>
    </source>
</evidence>
<dbReference type="PRINTS" id="PR00033">
    <property type="entry name" value="HTHASNC"/>
</dbReference>
<keyword evidence="2" id="KW-0238">DNA-binding</keyword>
<dbReference type="InterPro" id="IPR019888">
    <property type="entry name" value="Tscrpt_reg_AsnC-like"/>
</dbReference>
<keyword evidence="1" id="KW-0805">Transcription regulation</keyword>